<organism evidence="1 2">
    <name type="scientific">Nonomuraea typhae</name>
    <dbReference type="NCBI Taxonomy" id="2603600"/>
    <lineage>
        <taxon>Bacteria</taxon>
        <taxon>Bacillati</taxon>
        <taxon>Actinomycetota</taxon>
        <taxon>Actinomycetes</taxon>
        <taxon>Streptosporangiales</taxon>
        <taxon>Streptosporangiaceae</taxon>
        <taxon>Nonomuraea</taxon>
    </lineage>
</organism>
<dbReference type="EMBL" id="JBITGY010000010">
    <property type="protein sequence ID" value="MFI6502465.1"/>
    <property type="molecule type" value="Genomic_DNA"/>
</dbReference>
<keyword evidence="2" id="KW-1185">Reference proteome</keyword>
<protein>
    <submittedName>
        <fullName evidence="1">Uncharacterized protein</fullName>
    </submittedName>
</protein>
<name>A0ABW7Z2R4_9ACTN</name>
<evidence type="ECO:0000313" key="2">
    <source>
        <dbReference type="Proteomes" id="UP001612741"/>
    </source>
</evidence>
<accession>A0ABW7Z2R4</accession>
<gene>
    <name evidence="1" type="ORF">ACIBG2_34160</name>
</gene>
<reference evidence="1 2" key="1">
    <citation type="submission" date="2024-10" db="EMBL/GenBank/DDBJ databases">
        <title>The Natural Products Discovery Center: Release of the First 8490 Sequenced Strains for Exploring Actinobacteria Biosynthetic Diversity.</title>
        <authorList>
            <person name="Kalkreuter E."/>
            <person name="Kautsar S.A."/>
            <person name="Yang D."/>
            <person name="Bader C.D."/>
            <person name="Teijaro C.N."/>
            <person name="Fluegel L."/>
            <person name="Davis C.M."/>
            <person name="Simpson J.R."/>
            <person name="Lauterbach L."/>
            <person name="Steele A.D."/>
            <person name="Gui C."/>
            <person name="Meng S."/>
            <person name="Li G."/>
            <person name="Viehrig K."/>
            <person name="Ye F."/>
            <person name="Su P."/>
            <person name="Kiefer A.F."/>
            <person name="Nichols A."/>
            <person name="Cepeda A.J."/>
            <person name="Yan W."/>
            <person name="Fan B."/>
            <person name="Jiang Y."/>
            <person name="Adhikari A."/>
            <person name="Zheng C.-J."/>
            <person name="Schuster L."/>
            <person name="Cowan T.M."/>
            <person name="Smanski M.J."/>
            <person name="Chevrette M.G."/>
            <person name="De Carvalho L.P.S."/>
            <person name="Shen B."/>
        </authorList>
    </citation>
    <scope>NUCLEOTIDE SEQUENCE [LARGE SCALE GENOMIC DNA]</scope>
    <source>
        <strain evidence="1 2">NPDC050545</strain>
    </source>
</reference>
<comment type="caution">
    <text evidence="1">The sequence shown here is derived from an EMBL/GenBank/DDBJ whole genome shotgun (WGS) entry which is preliminary data.</text>
</comment>
<evidence type="ECO:0000313" key="1">
    <source>
        <dbReference type="EMBL" id="MFI6502465.1"/>
    </source>
</evidence>
<dbReference type="Proteomes" id="UP001612741">
    <property type="component" value="Unassembled WGS sequence"/>
</dbReference>
<sequence>MDAFASVMWRKILKDQDRPGMLARRHLEVCVFSYLAAELRSGDIAVAGSVSYANLHGQLMSCRNASRWLRSPAPKPACRPTWRS</sequence>
<proteinExistence type="predicted"/>
<dbReference type="RefSeq" id="WP_397087776.1">
    <property type="nucleotide sequence ID" value="NZ_JBITGY010000010.1"/>
</dbReference>